<keyword evidence="1" id="KW-1133">Transmembrane helix</keyword>
<dbReference type="AlphaFoldDB" id="A0AA38PCB3"/>
<accession>A0AA38PCB3</accession>
<comment type="caution">
    <text evidence="2">The sequence shown here is derived from an EMBL/GenBank/DDBJ whole genome shotgun (WGS) entry which is preliminary data.</text>
</comment>
<proteinExistence type="predicted"/>
<evidence type="ECO:0000313" key="3">
    <source>
        <dbReference type="Proteomes" id="UP001163846"/>
    </source>
</evidence>
<protein>
    <submittedName>
        <fullName evidence="2">Uncharacterized protein</fullName>
    </submittedName>
</protein>
<dbReference type="EMBL" id="MU806101">
    <property type="protein sequence ID" value="KAJ3839961.1"/>
    <property type="molecule type" value="Genomic_DNA"/>
</dbReference>
<keyword evidence="1" id="KW-0812">Transmembrane</keyword>
<evidence type="ECO:0000313" key="2">
    <source>
        <dbReference type="EMBL" id="KAJ3839961.1"/>
    </source>
</evidence>
<organism evidence="2 3">
    <name type="scientific">Lentinula raphanica</name>
    <dbReference type="NCBI Taxonomy" id="153919"/>
    <lineage>
        <taxon>Eukaryota</taxon>
        <taxon>Fungi</taxon>
        <taxon>Dikarya</taxon>
        <taxon>Basidiomycota</taxon>
        <taxon>Agaricomycotina</taxon>
        <taxon>Agaricomycetes</taxon>
        <taxon>Agaricomycetidae</taxon>
        <taxon>Agaricales</taxon>
        <taxon>Marasmiineae</taxon>
        <taxon>Omphalotaceae</taxon>
        <taxon>Lentinula</taxon>
    </lineage>
</organism>
<name>A0AA38PCB3_9AGAR</name>
<keyword evidence="1" id="KW-0472">Membrane</keyword>
<gene>
    <name evidence="2" type="ORF">F5878DRAFT_92613</name>
</gene>
<dbReference type="Proteomes" id="UP001163846">
    <property type="component" value="Unassembled WGS sequence"/>
</dbReference>
<reference evidence="2" key="1">
    <citation type="submission" date="2022-08" db="EMBL/GenBank/DDBJ databases">
        <authorList>
            <consortium name="DOE Joint Genome Institute"/>
            <person name="Min B."/>
            <person name="Riley R."/>
            <person name="Sierra-Patev S."/>
            <person name="Naranjo-Ortiz M."/>
            <person name="Looney B."/>
            <person name="Konkel Z."/>
            <person name="Slot J.C."/>
            <person name="Sakamoto Y."/>
            <person name="Steenwyk J.L."/>
            <person name="Rokas A."/>
            <person name="Carro J."/>
            <person name="Camarero S."/>
            <person name="Ferreira P."/>
            <person name="Molpeceres G."/>
            <person name="Ruiz-Duenas F.J."/>
            <person name="Serrano A."/>
            <person name="Henrissat B."/>
            <person name="Drula E."/>
            <person name="Hughes K.W."/>
            <person name="Mata J.L."/>
            <person name="Ishikawa N.K."/>
            <person name="Vargas-Isla R."/>
            <person name="Ushijima S."/>
            <person name="Smith C.A."/>
            <person name="Ahrendt S."/>
            <person name="Andreopoulos W."/>
            <person name="He G."/>
            <person name="Labutti K."/>
            <person name="Lipzen A."/>
            <person name="Ng V."/>
            <person name="Sandor L."/>
            <person name="Barry K."/>
            <person name="Martinez A.T."/>
            <person name="Xiao Y."/>
            <person name="Gibbons J.G."/>
            <person name="Terashima K."/>
            <person name="Hibbett D.S."/>
            <person name="Grigoriev I.V."/>
        </authorList>
    </citation>
    <scope>NUCLEOTIDE SEQUENCE</scope>
    <source>
        <strain evidence="2">TFB9207</strain>
    </source>
</reference>
<keyword evidence="3" id="KW-1185">Reference proteome</keyword>
<evidence type="ECO:0000256" key="1">
    <source>
        <dbReference type="SAM" id="Phobius"/>
    </source>
</evidence>
<feature type="transmembrane region" description="Helical" evidence="1">
    <location>
        <begin position="413"/>
        <end position="433"/>
    </location>
</feature>
<sequence length="436" mass="49179">MSFSNATGFVIKNSAFNYIGRDQIIVHRYGSTITNEIPRLAQVEVPLLDTQEGITIYGRETLFHARLRPVHCQGGWTLGGLGDDASKVVVRRLAKESSDEDVNKEIKHSLAYYDSYVMQLFGASKKGSSNKFLVYSNPSVTTYVHFKGSRQGEDYRNYDALYDHSFNSAWKYLRNEVPVDGFTLDVIFSETRTVNANGGNALVVVPALPSSPIDRTKLVTKVLEEFQSKVNRRVEVAYYRQYTRCLECLPSTSEWNLGLINSVLRCSKNVEPHLEWAKSLVQNGIEQEHYAEASSSSEQGWDEVHDEEWSRKRKEQFDEAFERANALIMALKENTENDLNKAMNDVILRSNLASGGTCSWCGKKWARNQTFPEAESSAFITEVIEDNAPDGSQKDIIQVSQLSRIKLSCGSDYRTRIIVLVICMLLAGALVLMKFS</sequence>